<dbReference type="Proteomes" id="UP001168524">
    <property type="component" value="Unassembled WGS sequence"/>
</dbReference>
<evidence type="ECO:0000313" key="2">
    <source>
        <dbReference type="Proteomes" id="UP001168524"/>
    </source>
</evidence>
<proteinExistence type="predicted"/>
<keyword evidence="2" id="KW-1185">Reference proteome</keyword>
<comment type="caution">
    <text evidence="1">The sequence shown here is derived from an EMBL/GenBank/DDBJ whole genome shotgun (WGS) entry which is preliminary data.</text>
</comment>
<accession>A0ABT7WNE5</accession>
<dbReference type="EMBL" id="JAUDZE010000002">
    <property type="protein sequence ID" value="MDN0014104.1"/>
    <property type="molecule type" value="Genomic_DNA"/>
</dbReference>
<evidence type="ECO:0000313" key="1">
    <source>
        <dbReference type="EMBL" id="MDN0014104.1"/>
    </source>
</evidence>
<sequence length="109" mass="12082">MNQTIKIGDSFALPIQFYDTETKLGMQINDDMLISAQIINSQNQVIATPVITVYPDQETDAGFILLEVPVSITSTWKAGSAQLDIKLSISGNVRHSQNIQFQIIRSITQ</sequence>
<reference evidence="1" key="1">
    <citation type="submission" date="2023-06" db="EMBL/GenBank/DDBJ databases">
        <title>Two novel species of Acinetobacter isolated from motorbike repairing workshop in Vietnam.</title>
        <authorList>
            <person name="Le N.T.T."/>
        </authorList>
    </citation>
    <scope>NUCLEOTIDE SEQUENCE</scope>
    <source>
        <strain evidence="1">VNH17</strain>
    </source>
</reference>
<dbReference type="RefSeq" id="WP_267980334.1">
    <property type="nucleotide sequence ID" value="NZ_JAPQKF010000002.1"/>
</dbReference>
<gene>
    <name evidence="1" type="ORF">QTA56_07620</name>
</gene>
<organism evidence="1 2">
    <name type="scientific">Acinetobacter thutiue</name>
    <dbReference type="NCBI Taxonomy" id="2998078"/>
    <lineage>
        <taxon>Bacteria</taxon>
        <taxon>Pseudomonadati</taxon>
        <taxon>Pseudomonadota</taxon>
        <taxon>Gammaproteobacteria</taxon>
        <taxon>Moraxellales</taxon>
        <taxon>Moraxellaceae</taxon>
        <taxon>Acinetobacter</taxon>
    </lineage>
</organism>
<name>A0ABT7WNE5_9GAMM</name>
<protein>
    <submittedName>
        <fullName evidence="1">Uncharacterized protein</fullName>
    </submittedName>
</protein>